<comment type="similarity">
    <text evidence="2">Belongs to the ABC transporter superfamily. ABCB family. Multidrug resistance exporter (TC 3.A.1.201) subfamily.</text>
</comment>
<reference evidence="15 16" key="1">
    <citation type="submission" date="2024-04" db="EMBL/GenBank/DDBJ databases">
        <authorList>
            <consortium name="Genoscope - CEA"/>
            <person name="William W."/>
        </authorList>
    </citation>
    <scope>NUCLEOTIDE SEQUENCE [LARGE SCALE GENOMIC DNA]</scope>
</reference>
<organism evidence="15 16">
    <name type="scientific">Lymnaea stagnalis</name>
    <name type="common">Great pond snail</name>
    <name type="synonym">Helix stagnalis</name>
    <dbReference type="NCBI Taxonomy" id="6523"/>
    <lineage>
        <taxon>Eukaryota</taxon>
        <taxon>Metazoa</taxon>
        <taxon>Spiralia</taxon>
        <taxon>Lophotrochozoa</taxon>
        <taxon>Mollusca</taxon>
        <taxon>Gastropoda</taxon>
        <taxon>Heterobranchia</taxon>
        <taxon>Euthyneura</taxon>
        <taxon>Panpulmonata</taxon>
        <taxon>Hygrophila</taxon>
        <taxon>Lymnaeoidea</taxon>
        <taxon>Lymnaeidae</taxon>
        <taxon>Lymnaea</taxon>
    </lineage>
</organism>
<dbReference type="PANTHER" id="PTHR43394:SF18">
    <property type="entry name" value="ABC TRANSPORTER B FAMILY MEMBER 11-LIKE"/>
    <property type="match status" value="1"/>
</dbReference>
<dbReference type="SMART" id="SM00382">
    <property type="entry name" value="AAA"/>
    <property type="match status" value="2"/>
</dbReference>
<feature type="transmembrane region" description="Helical" evidence="12">
    <location>
        <begin position="607"/>
        <end position="628"/>
    </location>
</feature>
<gene>
    <name evidence="15" type="ORF">GSLYS_00010001001</name>
</gene>
<evidence type="ECO:0000313" key="16">
    <source>
        <dbReference type="Proteomes" id="UP001497497"/>
    </source>
</evidence>
<evidence type="ECO:0000256" key="10">
    <source>
        <dbReference type="ARBA" id="ARBA00023136"/>
    </source>
</evidence>
<dbReference type="SUPFAM" id="SSF52540">
    <property type="entry name" value="P-loop containing nucleoside triphosphate hydrolases"/>
    <property type="match status" value="2"/>
</dbReference>
<dbReference type="FunFam" id="3.40.50.300:FF:000479">
    <property type="entry name" value="Multidrug resistance protein 1A"/>
    <property type="match status" value="2"/>
</dbReference>
<feature type="domain" description="ABC transmembrane type-1" evidence="14">
    <location>
        <begin position="1"/>
        <end position="106"/>
    </location>
</feature>
<evidence type="ECO:0000256" key="3">
    <source>
        <dbReference type="ARBA" id="ARBA00022448"/>
    </source>
</evidence>
<keyword evidence="7" id="KW-0067">ATP-binding</keyword>
<evidence type="ECO:0000259" key="13">
    <source>
        <dbReference type="PROSITE" id="PS50893"/>
    </source>
</evidence>
<feature type="transmembrane region" description="Helical" evidence="12">
    <location>
        <begin position="381"/>
        <end position="399"/>
    </location>
</feature>
<dbReference type="AlphaFoldDB" id="A0AAV2HPQ8"/>
<evidence type="ECO:0000256" key="12">
    <source>
        <dbReference type="SAM" id="Phobius"/>
    </source>
</evidence>
<accession>A0AAV2HPQ8</accession>
<protein>
    <submittedName>
        <fullName evidence="15">Uncharacterized protein</fullName>
    </submittedName>
</protein>
<feature type="transmembrane region" description="Helical" evidence="12">
    <location>
        <begin position="49"/>
        <end position="67"/>
    </location>
</feature>
<dbReference type="EMBL" id="CAXITT010000220">
    <property type="protein sequence ID" value="CAL1536088.1"/>
    <property type="molecule type" value="Genomic_DNA"/>
</dbReference>
<proteinExistence type="inferred from homology"/>
<dbReference type="Proteomes" id="UP001497497">
    <property type="component" value="Unassembled WGS sequence"/>
</dbReference>
<dbReference type="InterPro" id="IPR036640">
    <property type="entry name" value="ABC1_TM_sf"/>
</dbReference>
<dbReference type="PANTHER" id="PTHR43394">
    <property type="entry name" value="ATP-DEPENDENT PERMEASE MDL1, MITOCHONDRIAL"/>
    <property type="match status" value="1"/>
</dbReference>
<dbReference type="PROSITE" id="PS50893">
    <property type="entry name" value="ABC_TRANSPORTER_2"/>
    <property type="match status" value="2"/>
</dbReference>
<evidence type="ECO:0000313" key="15">
    <source>
        <dbReference type="EMBL" id="CAL1536088.1"/>
    </source>
</evidence>
<dbReference type="InterPro" id="IPR027417">
    <property type="entry name" value="P-loop_NTPase"/>
</dbReference>
<dbReference type="GO" id="GO:0005524">
    <property type="term" value="F:ATP binding"/>
    <property type="evidence" value="ECO:0007669"/>
    <property type="project" value="UniProtKB-KW"/>
</dbReference>
<feature type="transmembrane region" description="Helical" evidence="12">
    <location>
        <begin position="87"/>
        <end position="111"/>
    </location>
</feature>
<keyword evidence="3" id="KW-0813">Transport</keyword>
<evidence type="ECO:0000256" key="7">
    <source>
        <dbReference type="ARBA" id="ARBA00022840"/>
    </source>
</evidence>
<dbReference type="InterPro" id="IPR039421">
    <property type="entry name" value="Type_1_exporter"/>
</dbReference>
<feature type="transmembrane region" description="Helical" evidence="12">
    <location>
        <begin position="518"/>
        <end position="536"/>
    </location>
</feature>
<dbReference type="GO" id="GO:0090374">
    <property type="term" value="P:oligopeptide export from mitochondrion"/>
    <property type="evidence" value="ECO:0007669"/>
    <property type="project" value="TreeGrafter"/>
</dbReference>
<feature type="domain" description="ABC transporter" evidence="13">
    <location>
        <begin position="141"/>
        <end position="377"/>
    </location>
</feature>
<dbReference type="Pfam" id="PF00664">
    <property type="entry name" value="ABC_membrane"/>
    <property type="match status" value="2"/>
</dbReference>
<feature type="transmembrane region" description="Helical" evidence="12">
    <location>
        <begin position="490"/>
        <end position="512"/>
    </location>
</feature>
<dbReference type="InterPro" id="IPR011527">
    <property type="entry name" value="ABC1_TM_dom"/>
</dbReference>
<feature type="transmembrane region" description="Helical" evidence="12">
    <location>
        <begin position="580"/>
        <end position="601"/>
    </location>
</feature>
<comment type="caution">
    <text evidence="15">The sequence shown here is derived from an EMBL/GenBank/DDBJ whole genome shotgun (WGS) entry which is preliminary data.</text>
</comment>
<dbReference type="PROSITE" id="PS00211">
    <property type="entry name" value="ABC_TRANSPORTER_1"/>
    <property type="match status" value="2"/>
</dbReference>
<keyword evidence="11" id="KW-0325">Glycoprotein</keyword>
<evidence type="ECO:0000256" key="5">
    <source>
        <dbReference type="ARBA" id="ARBA00022737"/>
    </source>
</evidence>
<dbReference type="GO" id="GO:0016887">
    <property type="term" value="F:ATP hydrolysis activity"/>
    <property type="evidence" value="ECO:0007669"/>
    <property type="project" value="InterPro"/>
</dbReference>
<keyword evidence="8" id="KW-1278">Translocase</keyword>
<feature type="domain" description="ABC transmembrane type-1" evidence="14">
    <location>
        <begin position="517"/>
        <end position="748"/>
    </location>
</feature>
<keyword evidence="6" id="KW-0547">Nucleotide-binding</keyword>
<dbReference type="Pfam" id="PF00005">
    <property type="entry name" value="ABC_tran"/>
    <property type="match status" value="2"/>
</dbReference>
<dbReference type="Gene3D" id="3.40.50.300">
    <property type="entry name" value="P-loop containing nucleotide triphosphate hydrolases"/>
    <property type="match status" value="2"/>
</dbReference>
<dbReference type="InterPro" id="IPR003439">
    <property type="entry name" value="ABC_transporter-like_ATP-bd"/>
</dbReference>
<dbReference type="GO" id="GO:0015421">
    <property type="term" value="F:ABC-type oligopeptide transporter activity"/>
    <property type="evidence" value="ECO:0007669"/>
    <property type="project" value="TreeGrafter"/>
</dbReference>
<keyword evidence="5" id="KW-0677">Repeat</keyword>
<keyword evidence="4 12" id="KW-0812">Transmembrane</keyword>
<evidence type="ECO:0000256" key="4">
    <source>
        <dbReference type="ARBA" id="ARBA00022692"/>
    </source>
</evidence>
<evidence type="ECO:0000256" key="11">
    <source>
        <dbReference type="ARBA" id="ARBA00023180"/>
    </source>
</evidence>
<evidence type="ECO:0000256" key="6">
    <source>
        <dbReference type="ARBA" id="ARBA00022741"/>
    </source>
</evidence>
<dbReference type="Gene3D" id="1.20.1560.10">
    <property type="entry name" value="ABC transporter type 1, transmembrane domain"/>
    <property type="match status" value="2"/>
</dbReference>
<feature type="transmembrane region" description="Helical" evidence="12">
    <location>
        <begin position="684"/>
        <end position="708"/>
    </location>
</feature>
<dbReference type="PROSITE" id="PS50929">
    <property type="entry name" value="ABC_TM1F"/>
    <property type="match status" value="2"/>
</dbReference>
<dbReference type="InterPro" id="IPR017871">
    <property type="entry name" value="ABC_transporter-like_CS"/>
</dbReference>
<keyword evidence="10 12" id="KW-0472">Membrane</keyword>
<feature type="transmembrane region" description="Helical" evidence="12">
    <location>
        <begin position="454"/>
        <end position="478"/>
    </location>
</feature>
<name>A0AAV2HPQ8_LYMST</name>
<dbReference type="CDD" id="cd18578">
    <property type="entry name" value="ABC_6TM_Pgp_ABCB1_D2_like"/>
    <property type="match status" value="1"/>
</dbReference>
<evidence type="ECO:0000259" key="14">
    <source>
        <dbReference type="PROSITE" id="PS50929"/>
    </source>
</evidence>
<keyword evidence="16" id="KW-1185">Reference proteome</keyword>
<dbReference type="SUPFAM" id="SSF90123">
    <property type="entry name" value="ABC transporter transmembrane region"/>
    <property type="match status" value="2"/>
</dbReference>
<dbReference type="InterPro" id="IPR003593">
    <property type="entry name" value="AAA+_ATPase"/>
</dbReference>
<sequence length="1025" mass="113354">MVAEEVFSSMRTVHAFGGQEKEAQRYLRNLADASKFGTRKSFISGFSQGMTWLIIFCDWGLGLWYGGRLVRHDDYSVSDMMTVFFSAFIGCFSLGLAAPAFVIVTAGRGAAYSIYQILDRKSEIDSSSTVGLKPATMTGRIQFKGLHFSYPARSSVKILNGIDITVNQGQTVALVGSSGCGKSTLIQLLLRFYDADMGKVCLDGVDIRDINIKWLRQSIGHVGQEPVLFATSILENIRYGREGATMEEVVQASKDANAYDFIMKMPEKFETHVGERGAQLSGGQKQRIAIARALVKNPRVLLLDEATSALDNASEAVVQDALDRASKGRTTVVIAHRLSTIRQADVIVALDKGKVAERGTHEELMSKQGIYFHLVSNQRRCLMVLIFLISLYADLHIFVTCLSMERVSVSVTPRFLAEGESVMSELPIDIEEGANGGRAKRTVKRLLKMNGTEWHYIVMGSVASFINGALQPAWAVVLSEMIKVKYNFSYLIITFVMILILICHDYICDYLISPPPFFFLQDYMFGLAGEALTLRMRDLLFRTILRQNIGWFDDRRHETGVLTTQLAVETSVVQGAVKTLVGCMWLCFGNLGTGFVISLIFGWQLALALMGFVPFIVMAGLLSIKFLGGAANESKTAMEDASKNALSCIDNIRTVAALTREEIFLAKFAHSLWEPFRNNVKTSIIAAGAFGFSFGIYYITFAVCFYYGSRLLKDDDIDYNDIFKVFGCVILGAMQFGRSVAFAPDANAAIKAARRIFALHDRTPPIDAYSDAGVRPSPDFKSTVRFADAFFRYPMRPDAVVLNGLNMSVEPGQTLALVGESGCGKSTTVQLIERFYDPEKGSVVNDKYDIKDLNIPWLRLQIGLVSQEPVLFDRSVSENIAYGDNSRKVNMEEIIQAARDANIHNFIEALPCGYETNVGSKGTQLSGGQKQRIAIARALVRNPKILLLDEATSALDTESEKVVQEALDKARKGRTCIVIAHRLSTITSADTIAVLKKGVIHEIGTHRKLMAKRGLYYQLQMTQTG</sequence>
<dbReference type="CDD" id="cd03249">
    <property type="entry name" value="ABC_MTABC3_MDL1_MDL2"/>
    <property type="match status" value="2"/>
</dbReference>
<dbReference type="GO" id="GO:0005743">
    <property type="term" value="C:mitochondrial inner membrane"/>
    <property type="evidence" value="ECO:0007669"/>
    <property type="project" value="TreeGrafter"/>
</dbReference>
<evidence type="ECO:0000256" key="8">
    <source>
        <dbReference type="ARBA" id="ARBA00022967"/>
    </source>
</evidence>
<comment type="subcellular location">
    <subcellularLocation>
        <location evidence="1">Membrane</location>
        <topology evidence="1">Multi-pass membrane protein</topology>
    </subcellularLocation>
</comment>
<evidence type="ECO:0000256" key="9">
    <source>
        <dbReference type="ARBA" id="ARBA00022989"/>
    </source>
</evidence>
<keyword evidence="9 12" id="KW-1133">Transmembrane helix</keyword>
<evidence type="ECO:0000256" key="2">
    <source>
        <dbReference type="ARBA" id="ARBA00007577"/>
    </source>
</evidence>
<evidence type="ECO:0000256" key="1">
    <source>
        <dbReference type="ARBA" id="ARBA00004141"/>
    </source>
</evidence>
<feature type="domain" description="ABC transporter" evidence="13">
    <location>
        <begin position="784"/>
        <end position="1022"/>
    </location>
</feature>